<protein>
    <submittedName>
        <fullName evidence="1">Uncharacterized protein</fullName>
    </submittedName>
</protein>
<name>A0AA39MII8_9AGAR</name>
<dbReference type="Proteomes" id="UP001175226">
    <property type="component" value="Unassembled WGS sequence"/>
</dbReference>
<accession>A0AA39MII8</accession>
<dbReference type="EMBL" id="JAUEPT010000061">
    <property type="protein sequence ID" value="KAK0435602.1"/>
    <property type="molecule type" value="Genomic_DNA"/>
</dbReference>
<gene>
    <name evidence="1" type="ORF">EV421DRAFT_1908485</name>
</gene>
<evidence type="ECO:0000313" key="1">
    <source>
        <dbReference type="EMBL" id="KAK0435602.1"/>
    </source>
</evidence>
<proteinExistence type="predicted"/>
<keyword evidence="2" id="KW-1185">Reference proteome</keyword>
<evidence type="ECO:0000313" key="2">
    <source>
        <dbReference type="Proteomes" id="UP001175226"/>
    </source>
</evidence>
<reference evidence="1" key="1">
    <citation type="submission" date="2023-06" db="EMBL/GenBank/DDBJ databases">
        <authorList>
            <consortium name="Lawrence Berkeley National Laboratory"/>
            <person name="Ahrendt S."/>
            <person name="Sahu N."/>
            <person name="Indic B."/>
            <person name="Wong-Bajracharya J."/>
            <person name="Merenyi Z."/>
            <person name="Ke H.-M."/>
            <person name="Monk M."/>
            <person name="Kocsube S."/>
            <person name="Drula E."/>
            <person name="Lipzen A."/>
            <person name="Balint B."/>
            <person name="Henrissat B."/>
            <person name="Andreopoulos B."/>
            <person name="Martin F.M."/>
            <person name="Harder C.B."/>
            <person name="Rigling D."/>
            <person name="Ford K.L."/>
            <person name="Foster G.D."/>
            <person name="Pangilinan J."/>
            <person name="Papanicolaou A."/>
            <person name="Barry K."/>
            <person name="LaButti K."/>
            <person name="Viragh M."/>
            <person name="Koriabine M."/>
            <person name="Yan M."/>
            <person name="Riley R."/>
            <person name="Champramary S."/>
            <person name="Plett K.L."/>
            <person name="Tsai I.J."/>
            <person name="Slot J."/>
            <person name="Sipos G."/>
            <person name="Plett J."/>
            <person name="Nagy L.G."/>
            <person name="Grigoriev I.V."/>
        </authorList>
    </citation>
    <scope>NUCLEOTIDE SEQUENCE</scope>
    <source>
        <strain evidence="1">FPL87.14</strain>
    </source>
</reference>
<sequence length="92" mass="10680">MIASSLSSHPADPFGIYVFMRRIEEHLESIEDNTEVNESKIDDMDSRFDDIDSKLEDIDMDVLMGGIDDAIRETLDESLYFKRMAAMVYYPY</sequence>
<organism evidence="1 2">
    <name type="scientific">Armillaria borealis</name>
    <dbReference type="NCBI Taxonomy" id="47425"/>
    <lineage>
        <taxon>Eukaryota</taxon>
        <taxon>Fungi</taxon>
        <taxon>Dikarya</taxon>
        <taxon>Basidiomycota</taxon>
        <taxon>Agaricomycotina</taxon>
        <taxon>Agaricomycetes</taxon>
        <taxon>Agaricomycetidae</taxon>
        <taxon>Agaricales</taxon>
        <taxon>Marasmiineae</taxon>
        <taxon>Physalacriaceae</taxon>
        <taxon>Armillaria</taxon>
    </lineage>
</organism>
<comment type="caution">
    <text evidence="1">The sequence shown here is derived from an EMBL/GenBank/DDBJ whole genome shotgun (WGS) entry which is preliminary data.</text>
</comment>
<dbReference type="AlphaFoldDB" id="A0AA39MII8"/>